<dbReference type="OrthoDB" id="3370990at2"/>
<sequence>MSAVGLAVGDGVVLAKRNLTRTLRVPDLMMSSLIMPIMSTLLFAYIFGSAIQVPGVSYTEFLLVGVFVQTVVFNSVITGSGLAEDIQKGIVDRFRSLPISPYSVLIGRTISDLANNVLSIVVMVVTGLLVGWRVDSSVGEAAAGFLLLLAFAYALSWVLAVVGLSVRAPEVVTNASFMIIMPLCFIANTYVSPEGFPSVLRVIAEWNPVSAVTQAVRELFGNTNPDFPPGAAWPLQNALLASVLWIIVMLVVFVPFATSRYRKAVAR</sequence>
<evidence type="ECO:0000256" key="4">
    <source>
        <dbReference type="ARBA" id="ARBA00023136"/>
    </source>
</evidence>
<evidence type="ECO:0000256" key="2">
    <source>
        <dbReference type="ARBA" id="ARBA00022692"/>
    </source>
</evidence>
<dbReference type="PANTHER" id="PTHR43229:SF2">
    <property type="entry name" value="NODULATION PROTEIN J"/>
    <property type="match status" value="1"/>
</dbReference>
<keyword evidence="4 6" id="KW-0472">Membrane</keyword>
<evidence type="ECO:0000313" key="8">
    <source>
        <dbReference type="EMBL" id="SDG50286.1"/>
    </source>
</evidence>
<dbReference type="InterPro" id="IPR013525">
    <property type="entry name" value="ABC2_TM"/>
</dbReference>
<dbReference type="RefSeq" id="WP_090051552.1">
    <property type="nucleotide sequence ID" value="NZ_FNCC01000008.1"/>
</dbReference>
<protein>
    <recommendedName>
        <fullName evidence="6">Transport permease protein</fullName>
    </recommendedName>
</protein>
<evidence type="ECO:0000259" key="7">
    <source>
        <dbReference type="PROSITE" id="PS51012"/>
    </source>
</evidence>
<dbReference type="GO" id="GO:0043190">
    <property type="term" value="C:ATP-binding cassette (ABC) transporter complex"/>
    <property type="evidence" value="ECO:0007669"/>
    <property type="project" value="InterPro"/>
</dbReference>
<dbReference type="GO" id="GO:0046677">
    <property type="term" value="P:response to antibiotic"/>
    <property type="evidence" value="ECO:0007669"/>
    <property type="project" value="UniProtKB-KW"/>
</dbReference>
<feature type="transmembrane region" description="Helical" evidence="6">
    <location>
        <begin position="113"/>
        <end position="132"/>
    </location>
</feature>
<feature type="transmembrane region" description="Helical" evidence="6">
    <location>
        <begin position="144"/>
        <end position="164"/>
    </location>
</feature>
<dbReference type="Proteomes" id="UP000199623">
    <property type="component" value="Unassembled WGS sequence"/>
</dbReference>
<feature type="transmembrane region" description="Helical" evidence="6">
    <location>
        <begin position="171"/>
        <end position="191"/>
    </location>
</feature>
<comment type="similarity">
    <text evidence="6">Belongs to the ABC-2 integral membrane protein family.</text>
</comment>
<dbReference type="Pfam" id="PF01061">
    <property type="entry name" value="ABC2_membrane"/>
    <property type="match status" value="1"/>
</dbReference>
<dbReference type="PROSITE" id="PS51012">
    <property type="entry name" value="ABC_TM2"/>
    <property type="match status" value="1"/>
</dbReference>
<accession>A0A1G7US17</accession>
<comment type="subcellular location">
    <subcellularLocation>
        <location evidence="6">Cell membrane</location>
        <topology evidence="6">Multi-pass membrane protein</topology>
    </subcellularLocation>
    <subcellularLocation>
        <location evidence="1">Membrane</location>
        <topology evidence="1">Multi-pass membrane protein</topology>
    </subcellularLocation>
</comment>
<evidence type="ECO:0000256" key="1">
    <source>
        <dbReference type="ARBA" id="ARBA00004141"/>
    </source>
</evidence>
<evidence type="ECO:0000256" key="3">
    <source>
        <dbReference type="ARBA" id="ARBA00022989"/>
    </source>
</evidence>
<feature type="transmembrane region" description="Helical" evidence="6">
    <location>
        <begin position="238"/>
        <end position="257"/>
    </location>
</feature>
<keyword evidence="6" id="KW-0813">Transport</keyword>
<dbReference type="InterPro" id="IPR051784">
    <property type="entry name" value="Nod_factor_ABC_transporter"/>
</dbReference>
<keyword evidence="5" id="KW-0046">Antibiotic resistance</keyword>
<gene>
    <name evidence="8" type="ORF">SAMN05216553_108377</name>
</gene>
<organism evidence="8 9">
    <name type="scientific">Lentzea fradiae</name>
    <dbReference type="NCBI Taxonomy" id="200378"/>
    <lineage>
        <taxon>Bacteria</taxon>
        <taxon>Bacillati</taxon>
        <taxon>Actinomycetota</taxon>
        <taxon>Actinomycetes</taxon>
        <taxon>Pseudonocardiales</taxon>
        <taxon>Pseudonocardiaceae</taxon>
        <taxon>Lentzea</taxon>
    </lineage>
</organism>
<evidence type="ECO:0000313" key="9">
    <source>
        <dbReference type="Proteomes" id="UP000199623"/>
    </source>
</evidence>
<keyword evidence="9" id="KW-1185">Reference proteome</keyword>
<dbReference type="InterPro" id="IPR047817">
    <property type="entry name" value="ABC2_TM_bact-type"/>
</dbReference>
<keyword evidence="3 6" id="KW-1133">Transmembrane helix</keyword>
<evidence type="ECO:0000256" key="5">
    <source>
        <dbReference type="ARBA" id="ARBA00023251"/>
    </source>
</evidence>
<feature type="transmembrane region" description="Helical" evidence="6">
    <location>
        <begin position="61"/>
        <end position="83"/>
    </location>
</feature>
<dbReference type="EMBL" id="FNCC01000008">
    <property type="protein sequence ID" value="SDG50286.1"/>
    <property type="molecule type" value="Genomic_DNA"/>
</dbReference>
<proteinExistence type="inferred from homology"/>
<feature type="domain" description="ABC transmembrane type-2" evidence="7">
    <location>
        <begin position="27"/>
        <end position="264"/>
    </location>
</feature>
<dbReference type="PANTHER" id="PTHR43229">
    <property type="entry name" value="NODULATION PROTEIN J"/>
    <property type="match status" value="1"/>
</dbReference>
<dbReference type="InterPro" id="IPR000412">
    <property type="entry name" value="ABC_2_transport"/>
</dbReference>
<reference evidence="9" key="1">
    <citation type="submission" date="2016-10" db="EMBL/GenBank/DDBJ databases">
        <authorList>
            <person name="Varghese N."/>
            <person name="Submissions S."/>
        </authorList>
    </citation>
    <scope>NUCLEOTIDE SEQUENCE [LARGE SCALE GENOMIC DNA]</scope>
    <source>
        <strain evidence="9">CGMCC 4.3506</strain>
    </source>
</reference>
<feature type="transmembrane region" description="Helical" evidence="6">
    <location>
        <begin position="33"/>
        <end position="55"/>
    </location>
</feature>
<keyword evidence="2 6" id="KW-0812">Transmembrane</keyword>
<dbReference type="GO" id="GO:0140359">
    <property type="term" value="F:ABC-type transporter activity"/>
    <property type="evidence" value="ECO:0007669"/>
    <property type="project" value="InterPro"/>
</dbReference>
<keyword evidence="6" id="KW-1003">Cell membrane</keyword>
<dbReference type="PIRSF" id="PIRSF006648">
    <property type="entry name" value="DrrB"/>
    <property type="match status" value="1"/>
</dbReference>
<evidence type="ECO:0000256" key="6">
    <source>
        <dbReference type="RuleBase" id="RU361157"/>
    </source>
</evidence>
<name>A0A1G7US17_9PSEU</name>
<dbReference type="AlphaFoldDB" id="A0A1G7US17"/>
<dbReference type="STRING" id="200378.SAMN05216553_108377"/>